<reference evidence="2 3" key="1">
    <citation type="submission" date="2016-03" db="EMBL/GenBank/DDBJ databases">
        <title>Choanephora cucurbitarum.</title>
        <authorList>
            <person name="Min B."/>
            <person name="Park H."/>
            <person name="Park J.-H."/>
            <person name="Shin H.-D."/>
            <person name="Choi I.-G."/>
        </authorList>
    </citation>
    <scope>NUCLEOTIDE SEQUENCE [LARGE SCALE GENOMIC DNA]</scope>
    <source>
        <strain evidence="2 3">KUS-F28377</strain>
    </source>
</reference>
<dbReference type="AlphaFoldDB" id="A0A1C7MUJ7"/>
<accession>A0A1C7MUJ7</accession>
<gene>
    <name evidence="2" type="ORF">A0J61_11801</name>
</gene>
<keyword evidence="3" id="KW-1185">Reference proteome</keyword>
<protein>
    <submittedName>
        <fullName evidence="2">Uncharacterized protein</fullName>
    </submittedName>
</protein>
<evidence type="ECO:0000313" key="3">
    <source>
        <dbReference type="Proteomes" id="UP000093000"/>
    </source>
</evidence>
<comment type="caution">
    <text evidence="2">The sequence shown here is derived from an EMBL/GenBank/DDBJ whole genome shotgun (WGS) entry which is preliminary data.</text>
</comment>
<proteinExistence type="predicted"/>
<organism evidence="2 3">
    <name type="scientific">Choanephora cucurbitarum</name>
    <dbReference type="NCBI Taxonomy" id="101091"/>
    <lineage>
        <taxon>Eukaryota</taxon>
        <taxon>Fungi</taxon>
        <taxon>Fungi incertae sedis</taxon>
        <taxon>Mucoromycota</taxon>
        <taxon>Mucoromycotina</taxon>
        <taxon>Mucoromycetes</taxon>
        <taxon>Mucorales</taxon>
        <taxon>Mucorineae</taxon>
        <taxon>Choanephoraceae</taxon>
        <taxon>Choanephoroideae</taxon>
        <taxon>Choanephora</taxon>
    </lineage>
</organism>
<feature type="compositionally biased region" description="Polar residues" evidence="1">
    <location>
        <begin position="48"/>
        <end position="60"/>
    </location>
</feature>
<feature type="region of interest" description="Disordered" evidence="1">
    <location>
        <begin position="42"/>
        <end position="65"/>
    </location>
</feature>
<name>A0A1C7MUJ7_9FUNG</name>
<sequence length="130" mass="14843">SSSTDNADVAAIIDQATNRRKRVATEIEDSQSADKDEVVQLAADDESNAPSTSRTVSFSSAAPRKKQKTYYDTMLYQGLQRSEVLYKERTEMKRASRENECLLKLAQDNERLVAEKELWEKDYQFKVNQA</sequence>
<evidence type="ECO:0000313" key="2">
    <source>
        <dbReference type="EMBL" id="OBZ80149.1"/>
    </source>
</evidence>
<dbReference type="Proteomes" id="UP000093000">
    <property type="component" value="Unassembled WGS sequence"/>
</dbReference>
<dbReference type="EMBL" id="LUGH01002511">
    <property type="protein sequence ID" value="OBZ80149.1"/>
    <property type="molecule type" value="Genomic_DNA"/>
</dbReference>
<feature type="non-terminal residue" evidence="2">
    <location>
        <position position="1"/>
    </location>
</feature>
<dbReference type="InParanoid" id="A0A1C7MUJ7"/>
<evidence type="ECO:0000256" key="1">
    <source>
        <dbReference type="SAM" id="MobiDB-lite"/>
    </source>
</evidence>